<dbReference type="AlphaFoldDB" id="A0A7G9YVQ3"/>
<accession>A0A7G9YVQ3</accession>
<evidence type="ECO:0000313" key="2">
    <source>
        <dbReference type="EMBL" id="QNO52087.1"/>
    </source>
</evidence>
<protein>
    <recommendedName>
        <fullName evidence="1">DUF5615 domain-containing protein</fullName>
    </recommendedName>
</protein>
<reference evidence="2" key="1">
    <citation type="submission" date="2020-06" db="EMBL/GenBank/DDBJ databases">
        <title>Unique genomic features of the anaerobic methanotrophic archaea.</title>
        <authorList>
            <person name="Chadwick G.L."/>
            <person name="Skennerton C.T."/>
            <person name="Laso-Perez R."/>
            <person name="Leu A.O."/>
            <person name="Speth D.R."/>
            <person name="Yu H."/>
            <person name="Morgan-Lang C."/>
            <person name="Hatzenpichler R."/>
            <person name="Goudeau D."/>
            <person name="Malmstrom R."/>
            <person name="Brazelton W.J."/>
            <person name="Woyke T."/>
            <person name="Hallam S.J."/>
            <person name="Tyson G.W."/>
            <person name="Wegener G."/>
            <person name="Boetius A."/>
            <person name="Orphan V."/>
        </authorList>
    </citation>
    <scope>NUCLEOTIDE SEQUENCE</scope>
</reference>
<proteinExistence type="predicted"/>
<sequence length="120" mass="13313">MKFPADECVDRQIVDQLRRKGHEVLYVAEMMPGISDDEVLNLANLEKSILLTADKDFGDLIFRQDKIATGVILIRLAGLSPIVKAEVVTDAIKDHAGELLQAFSVITPVTVRIRGKISQR</sequence>
<dbReference type="InterPro" id="IPR041049">
    <property type="entry name" value="DUF5615"/>
</dbReference>
<dbReference type="Pfam" id="PF18480">
    <property type="entry name" value="DUF5615"/>
    <property type="match status" value="1"/>
</dbReference>
<name>A0A7G9YVQ3_9EURY</name>
<feature type="domain" description="DUF5615" evidence="1">
    <location>
        <begin position="1"/>
        <end position="106"/>
    </location>
</feature>
<dbReference type="EMBL" id="MT631500">
    <property type="protein sequence ID" value="QNO52087.1"/>
    <property type="molecule type" value="Genomic_DNA"/>
</dbReference>
<gene>
    <name evidence="2" type="ORF">IPGHNFGK_00043</name>
</gene>
<organism evidence="2">
    <name type="scientific">Candidatus Methanophagaceae archaeon ANME-1 ERB6</name>
    <dbReference type="NCBI Taxonomy" id="2759912"/>
    <lineage>
        <taxon>Archaea</taxon>
        <taxon>Methanobacteriati</taxon>
        <taxon>Methanobacteriota</taxon>
        <taxon>Stenosarchaea group</taxon>
        <taxon>Methanomicrobia</taxon>
        <taxon>Candidatus Methanophagales</taxon>
        <taxon>Candidatus Methanophagaceae</taxon>
    </lineage>
</organism>
<evidence type="ECO:0000259" key="1">
    <source>
        <dbReference type="Pfam" id="PF18480"/>
    </source>
</evidence>